<comment type="function">
    <text evidence="8">Catalyzes the conversion of 7,8-dihydroneopterin to 6-hydroxymethyl-7,8-dihydropterin.</text>
</comment>
<reference evidence="11" key="1">
    <citation type="submission" date="2017-09" db="EMBL/GenBank/DDBJ databases">
        <authorList>
            <person name="Varghese N."/>
            <person name="Submissions S."/>
        </authorList>
    </citation>
    <scope>NUCLEOTIDE SEQUENCE [LARGE SCALE GENOMIC DNA]</scope>
    <source>
        <strain evidence="11">CGMCC 1.12461</strain>
    </source>
</reference>
<dbReference type="SMART" id="SM00905">
    <property type="entry name" value="FolB"/>
    <property type="match status" value="1"/>
</dbReference>
<dbReference type="GO" id="GO:0005737">
    <property type="term" value="C:cytoplasm"/>
    <property type="evidence" value="ECO:0007669"/>
    <property type="project" value="TreeGrafter"/>
</dbReference>
<evidence type="ECO:0000259" key="9">
    <source>
        <dbReference type="SMART" id="SM00905"/>
    </source>
</evidence>
<dbReference type="UniPathway" id="UPA00077">
    <property type="reaction ID" value="UER00154"/>
</dbReference>
<keyword evidence="6" id="KW-0413">Isomerase</keyword>
<evidence type="ECO:0000256" key="4">
    <source>
        <dbReference type="ARBA" id="ARBA00005708"/>
    </source>
</evidence>
<proteinExistence type="inferred from homology"/>
<evidence type="ECO:0000256" key="6">
    <source>
        <dbReference type="ARBA" id="ARBA00023235"/>
    </source>
</evidence>
<dbReference type="Pfam" id="PF02152">
    <property type="entry name" value="FolB"/>
    <property type="match status" value="1"/>
</dbReference>
<dbReference type="NCBIfam" id="TIGR00526">
    <property type="entry name" value="folB_dom"/>
    <property type="match status" value="1"/>
</dbReference>
<dbReference type="GO" id="GO:0046656">
    <property type="term" value="P:folic acid biosynthetic process"/>
    <property type="evidence" value="ECO:0007669"/>
    <property type="project" value="UniProtKB-UniRule"/>
</dbReference>
<dbReference type="InterPro" id="IPR006156">
    <property type="entry name" value="Dihydroneopterin_aldolase"/>
</dbReference>
<evidence type="ECO:0000256" key="1">
    <source>
        <dbReference type="ARBA" id="ARBA00000693"/>
    </source>
</evidence>
<dbReference type="GO" id="GO:0016853">
    <property type="term" value="F:isomerase activity"/>
    <property type="evidence" value="ECO:0007669"/>
    <property type="project" value="UniProtKB-KW"/>
</dbReference>
<keyword evidence="5 8" id="KW-0289">Folate biosynthesis</keyword>
<dbReference type="InterPro" id="IPR006157">
    <property type="entry name" value="FolB_dom"/>
</dbReference>
<evidence type="ECO:0000256" key="3">
    <source>
        <dbReference type="ARBA" id="ARBA00005013"/>
    </source>
</evidence>
<evidence type="ECO:0000313" key="11">
    <source>
        <dbReference type="Proteomes" id="UP000219353"/>
    </source>
</evidence>
<evidence type="ECO:0000256" key="7">
    <source>
        <dbReference type="ARBA" id="ARBA00023239"/>
    </source>
</evidence>
<dbReference type="SUPFAM" id="SSF55620">
    <property type="entry name" value="Tetrahydrobiopterin biosynthesis enzymes-like"/>
    <property type="match status" value="1"/>
</dbReference>
<dbReference type="EMBL" id="OBEB01000004">
    <property type="protein sequence ID" value="SNY52294.1"/>
    <property type="molecule type" value="Genomic_DNA"/>
</dbReference>
<gene>
    <name evidence="10" type="ORF">SAMN06297280_2067</name>
</gene>
<feature type="domain" description="Dihydroneopterin aldolase/epimerase" evidence="9">
    <location>
        <begin position="4"/>
        <end position="114"/>
    </location>
</feature>
<protein>
    <recommendedName>
        <fullName evidence="8">7,8-dihydroneopterin aldolase</fullName>
        <ecNumber evidence="8">4.1.2.25</ecNumber>
    </recommendedName>
</protein>
<evidence type="ECO:0000313" key="10">
    <source>
        <dbReference type="EMBL" id="SNY52294.1"/>
    </source>
</evidence>
<dbReference type="EC" id="4.1.2.25" evidence="8"/>
<evidence type="ECO:0000256" key="8">
    <source>
        <dbReference type="RuleBase" id="RU362079"/>
    </source>
</evidence>
<dbReference type="PANTHER" id="PTHR42844">
    <property type="entry name" value="DIHYDRONEOPTERIN ALDOLASE 1-RELATED"/>
    <property type="match status" value="1"/>
</dbReference>
<dbReference type="PANTHER" id="PTHR42844:SF1">
    <property type="entry name" value="DIHYDRONEOPTERIN ALDOLASE 1-RELATED"/>
    <property type="match status" value="1"/>
</dbReference>
<dbReference type="Gene3D" id="3.30.1130.10">
    <property type="match status" value="1"/>
</dbReference>
<dbReference type="InterPro" id="IPR043133">
    <property type="entry name" value="GTP-CH-I_C/QueF"/>
</dbReference>
<comment type="pathway">
    <text evidence="3 8">Cofactor biosynthesis; tetrahydrofolate biosynthesis; 2-amino-4-hydroxy-6-hydroxymethyl-7,8-dihydropteridine diphosphate from 7,8-dihydroneopterin triphosphate: step 3/4.</text>
</comment>
<name>A0A285IWC7_9GAMM</name>
<evidence type="ECO:0000256" key="5">
    <source>
        <dbReference type="ARBA" id="ARBA00022909"/>
    </source>
</evidence>
<dbReference type="AlphaFoldDB" id="A0A285IWC7"/>
<accession>A0A285IWC7</accession>
<evidence type="ECO:0000256" key="2">
    <source>
        <dbReference type="ARBA" id="ARBA00001353"/>
    </source>
</evidence>
<organism evidence="10 11">
    <name type="scientific">Arsukibacterium tuosuense</name>
    <dbReference type="NCBI Taxonomy" id="1323745"/>
    <lineage>
        <taxon>Bacteria</taxon>
        <taxon>Pseudomonadati</taxon>
        <taxon>Pseudomonadota</taxon>
        <taxon>Gammaproteobacteria</taxon>
        <taxon>Chromatiales</taxon>
        <taxon>Chromatiaceae</taxon>
        <taxon>Arsukibacterium</taxon>
    </lineage>
</organism>
<dbReference type="FunFam" id="3.30.1130.10:FF:000002">
    <property type="entry name" value="7,8-dihydroneopterin aldolase"/>
    <property type="match status" value="1"/>
</dbReference>
<keyword evidence="7 8" id="KW-0456">Lyase</keyword>
<comment type="similarity">
    <text evidence="4 8">Belongs to the DHNA family.</text>
</comment>
<dbReference type="Proteomes" id="UP000219353">
    <property type="component" value="Unassembled WGS sequence"/>
</dbReference>
<dbReference type="RefSeq" id="WP_097111323.1">
    <property type="nucleotide sequence ID" value="NZ_OBEB01000004.1"/>
</dbReference>
<dbReference type="GO" id="GO:0046654">
    <property type="term" value="P:tetrahydrofolate biosynthetic process"/>
    <property type="evidence" value="ECO:0007669"/>
    <property type="project" value="UniProtKB-UniRule"/>
</dbReference>
<dbReference type="OrthoDB" id="9810587at2"/>
<dbReference type="NCBIfam" id="TIGR00525">
    <property type="entry name" value="folB"/>
    <property type="match status" value="1"/>
</dbReference>
<comment type="catalytic activity">
    <reaction evidence="2 8">
        <text>7,8-dihydroneopterin = 6-hydroxymethyl-7,8-dihydropterin + glycolaldehyde</text>
        <dbReference type="Rhea" id="RHEA:10540"/>
        <dbReference type="ChEBI" id="CHEBI:17001"/>
        <dbReference type="ChEBI" id="CHEBI:17071"/>
        <dbReference type="ChEBI" id="CHEBI:44841"/>
        <dbReference type="EC" id="4.1.2.25"/>
    </reaction>
</comment>
<sequence length="126" mass="13738">MDIVFIKQLQVDTIIGVYDWEKSILQRLLLDLALTADQRTAAARDDISLTLDYAVIAEKVTTLITAEPIELIETVAERVAEMLLTEFATSKVEVTVSKPGAVANAQSVGVHIVRTAPVTTPPQDYA</sequence>
<keyword evidence="11" id="KW-1185">Reference proteome</keyword>
<comment type="catalytic activity">
    <reaction evidence="1">
        <text>7,8-dihydroneopterin = 7,8-dihydromonapterin</text>
        <dbReference type="Rhea" id="RHEA:45328"/>
        <dbReference type="ChEBI" id="CHEBI:17001"/>
        <dbReference type="ChEBI" id="CHEBI:71175"/>
        <dbReference type="EC" id="5.1.99.8"/>
    </reaction>
</comment>
<dbReference type="GO" id="GO:0004150">
    <property type="term" value="F:dihydroneopterin aldolase activity"/>
    <property type="evidence" value="ECO:0007669"/>
    <property type="project" value="UniProtKB-UniRule"/>
</dbReference>